<protein>
    <submittedName>
        <fullName evidence="2">Uncharacterized protein</fullName>
    </submittedName>
</protein>
<proteinExistence type="predicted"/>
<dbReference type="Pfam" id="PF10199">
    <property type="entry name" value="Adaptin_binding"/>
    <property type="match status" value="1"/>
</dbReference>
<dbReference type="PANTHER" id="PTHR14659:SF1">
    <property type="entry name" value="ALPHA- AND GAMMA-ADAPTIN-BINDING PROTEIN P34"/>
    <property type="match status" value="1"/>
</dbReference>
<dbReference type="InterPro" id="IPR019341">
    <property type="entry name" value="Alpha/Gamma-adaptin-bd_p34"/>
</dbReference>
<dbReference type="Proteomes" id="UP000887565">
    <property type="component" value="Unplaced"/>
</dbReference>
<dbReference type="AlphaFoldDB" id="A0A915JHC4"/>
<dbReference type="OMA" id="VTAFWKA"/>
<dbReference type="Gene3D" id="3.40.50.11960">
    <property type="match status" value="1"/>
</dbReference>
<reference evidence="2" key="1">
    <citation type="submission" date="2022-11" db="UniProtKB">
        <authorList>
            <consortium name="WormBaseParasite"/>
        </authorList>
    </citation>
    <scope>IDENTIFICATION</scope>
</reference>
<name>A0A915JHC4_ROMCU</name>
<evidence type="ECO:0000313" key="2">
    <source>
        <dbReference type="WBParaSite" id="nRc.2.0.1.t25514-RA"/>
    </source>
</evidence>
<dbReference type="PANTHER" id="PTHR14659">
    <property type="entry name" value="ALPHA- AND GAMMA-ADAPTIN-BINDING PROTEIN P34"/>
    <property type="match status" value="1"/>
</dbReference>
<sequence length="266" mass="31139">MDDQMKSLLVYNAINNVSSNFDKFIYYLSNIHYLKQESSSDPNHKILEIRTKYYEVEVNLLLVSSPDQNLPDRCEAIMISCDCMSLKSLNDCFKSKLMLMNPKLKLLVCQSVEKEIERDYMEQWCVENEFEFIEIEPPNEIRKELIECGEKVGFERIVEVLQNHAWPNLKMLRSKQKSSAGTSNMLENNLKYRDQNNSIDNYQEEVISDYDEDQEKSHFGALFAKFSSFKSMSESLPDDERKEFAERVVNAFCNAINYDEDDIDGK</sequence>
<organism evidence="1 2">
    <name type="scientific">Romanomermis culicivorax</name>
    <name type="common">Nematode worm</name>
    <dbReference type="NCBI Taxonomy" id="13658"/>
    <lineage>
        <taxon>Eukaryota</taxon>
        <taxon>Metazoa</taxon>
        <taxon>Ecdysozoa</taxon>
        <taxon>Nematoda</taxon>
        <taxon>Enoplea</taxon>
        <taxon>Dorylaimia</taxon>
        <taxon>Mermithida</taxon>
        <taxon>Mermithoidea</taxon>
        <taxon>Mermithidae</taxon>
        <taxon>Romanomermis</taxon>
    </lineage>
</organism>
<accession>A0A915JHC4</accession>
<keyword evidence="1" id="KW-1185">Reference proteome</keyword>
<dbReference type="WBParaSite" id="nRc.2.0.1.t25514-RA">
    <property type="protein sequence ID" value="nRc.2.0.1.t25514-RA"/>
    <property type="gene ID" value="nRc.2.0.1.g25514"/>
</dbReference>
<evidence type="ECO:0000313" key="1">
    <source>
        <dbReference type="Proteomes" id="UP000887565"/>
    </source>
</evidence>